<dbReference type="SUPFAM" id="SSF103473">
    <property type="entry name" value="MFS general substrate transporter"/>
    <property type="match status" value="1"/>
</dbReference>
<proteinExistence type="predicted"/>
<dbReference type="FunFam" id="1.20.1250.20:FF:000286">
    <property type="entry name" value="MFS efflux transporter"/>
    <property type="match status" value="1"/>
</dbReference>
<dbReference type="Pfam" id="PF07690">
    <property type="entry name" value="MFS_1"/>
    <property type="match status" value="1"/>
</dbReference>
<comment type="subcellular location">
    <subcellularLocation>
        <location evidence="1">Membrane</location>
        <topology evidence="1">Multi-pass membrane protein</topology>
    </subcellularLocation>
</comment>
<evidence type="ECO:0000256" key="3">
    <source>
        <dbReference type="ARBA" id="ARBA00022989"/>
    </source>
</evidence>
<evidence type="ECO:0000313" key="7">
    <source>
        <dbReference type="EMBL" id="CAD0096880.1"/>
    </source>
</evidence>
<feature type="transmembrane region" description="Helical" evidence="5">
    <location>
        <begin position="110"/>
        <end position="128"/>
    </location>
</feature>
<evidence type="ECO:0000313" key="8">
    <source>
        <dbReference type="Proteomes" id="UP000716446"/>
    </source>
</evidence>
<keyword evidence="2 5" id="KW-0812">Transmembrane</keyword>
<dbReference type="AlphaFoldDB" id="A0A9N8K4A3"/>
<evidence type="ECO:0000256" key="5">
    <source>
        <dbReference type="SAM" id="Phobius"/>
    </source>
</evidence>
<dbReference type="InterPro" id="IPR011701">
    <property type="entry name" value="MFS"/>
</dbReference>
<feature type="transmembrane region" description="Helical" evidence="5">
    <location>
        <begin position="15"/>
        <end position="35"/>
    </location>
</feature>
<dbReference type="Gene3D" id="1.20.1250.20">
    <property type="entry name" value="MFS general substrate transporter like domains"/>
    <property type="match status" value="1"/>
</dbReference>
<organism evidence="7 8">
    <name type="scientific">Aureobasidium vineae</name>
    <dbReference type="NCBI Taxonomy" id="2773715"/>
    <lineage>
        <taxon>Eukaryota</taxon>
        <taxon>Fungi</taxon>
        <taxon>Dikarya</taxon>
        <taxon>Ascomycota</taxon>
        <taxon>Pezizomycotina</taxon>
        <taxon>Dothideomycetes</taxon>
        <taxon>Dothideomycetidae</taxon>
        <taxon>Dothideales</taxon>
        <taxon>Saccotheciaceae</taxon>
        <taxon>Aureobasidium</taxon>
    </lineage>
</organism>
<protein>
    <recommendedName>
        <fullName evidence="6">Major facilitator superfamily (MFS) profile domain-containing protein</fullName>
    </recommendedName>
</protein>
<keyword evidence="8" id="KW-1185">Reference proteome</keyword>
<accession>A0A9N8K4A3</accession>
<keyword evidence="3 5" id="KW-1133">Transmembrane helix</keyword>
<sequence>MATALVSRGVLWSRFYLITLGLRVVCFFFTGWAFHNYEKEPSALKMGNRIPLRDGEIQPTKLQMMKRALNSRVTVFAALFIFSYQGSEVSTSGWVISFLIEARGGDPAKVGYVTAGFWGGITLGRFVLSHLAPRIGEKRFVYILTVLSIAFQLLVWLIPNIVGEAVAVSLLGLLLGPVYPCATTIFTRRMDRDVQMTALSFVSSAGSSGGAVAPFLTGLLAQAVGTFVLHPICIGLFVVMVGCWYAIPDKVKRTE</sequence>
<reference evidence="7" key="1">
    <citation type="submission" date="2020-06" db="EMBL/GenBank/DDBJ databases">
        <authorList>
            <person name="Onetto C."/>
        </authorList>
    </citation>
    <scope>NUCLEOTIDE SEQUENCE</scope>
</reference>
<name>A0A9N8K4A3_9PEZI</name>
<keyword evidence="4 5" id="KW-0472">Membrane</keyword>
<dbReference type="GO" id="GO:0022857">
    <property type="term" value="F:transmembrane transporter activity"/>
    <property type="evidence" value="ECO:0007669"/>
    <property type="project" value="InterPro"/>
</dbReference>
<dbReference type="GO" id="GO:0016020">
    <property type="term" value="C:membrane"/>
    <property type="evidence" value="ECO:0007669"/>
    <property type="project" value="UniProtKB-SubCell"/>
</dbReference>
<dbReference type="PROSITE" id="PS50850">
    <property type="entry name" value="MFS"/>
    <property type="match status" value="1"/>
</dbReference>
<evidence type="ECO:0000259" key="6">
    <source>
        <dbReference type="PROSITE" id="PS50850"/>
    </source>
</evidence>
<feature type="transmembrane region" description="Helical" evidence="5">
    <location>
        <begin position="165"/>
        <end position="186"/>
    </location>
</feature>
<gene>
    <name evidence="7" type="ORF">AWRI4619_LOCUS9500</name>
</gene>
<feature type="transmembrane region" description="Helical" evidence="5">
    <location>
        <begin position="198"/>
        <end position="221"/>
    </location>
</feature>
<dbReference type="Proteomes" id="UP000716446">
    <property type="component" value="Unassembled WGS sequence"/>
</dbReference>
<feature type="transmembrane region" description="Helical" evidence="5">
    <location>
        <begin position="73"/>
        <end position="98"/>
    </location>
</feature>
<feature type="transmembrane region" description="Helical" evidence="5">
    <location>
        <begin position="227"/>
        <end position="247"/>
    </location>
</feature>
<feature type="domain" description="Major facilitator superfamily (MFS) profile" evidence="6">
    <location>
        <begin position="71"/>
        <end position="255"/>
    </location>
</feature>
<dbReference type="InterPro" id="IPR051788">
    <property type="entry name" value="MFS_Transporter"/>
</dbReference>
<dbReference type="EMBL" id="CAIJEN010000017">
    <property type="protein sequence ID" value="CAD0096880.1"/>
    <property type="molecule type" value="Genomic_DNA"/>
</dbReference>
<evidence type="ECO:0000256" key="4">
    <source>
        <dbReference type="ARBA" id="ARBA00023136"/>
    </source>
</evidence>
<evidence type="ECO:0000256" key="1">
    <source>
        <dbReference type="ARBA" id="ARBA00004141"/>
    </source>
</evidence>
<dbReference type="PANTHER" id="PTHR23514">
    <property type="entry name" value="BYPASS OF STOP CODON PROTEIN 6"/>
    <property type="match status" value="1"/>
</dbReference>
<dbReference type="InterPro" id="IPR036259">
    <property type="entry name" value="MFS_trans_sf"/>
</dbReference>
<feature type="transmembrane region" description="Helical" evidence="5">
    <location>
        <begin position="140"/>
        <end position="159"/>
    </location>
</feature>
<dbReference type="PANTHER" id="PTHR23514:SF6">
    <property type="entry name" value="MAJOR FACILITATOR SUPERFAMILY (MFS) PROFILE DOMAIN-CONTAINING PROTEIN"/>
    <property type="match status" value="1"/>
</dbReference>
<dbReference type="InterPro" id="IPR020846">
    <property type="entry name" value="MFS_dom"/>
</dbReference>
<comment type="caution">
    <text evidence="7">The sequence shown here is derived from an EMBL/GenBank/DDBJ whole genome shotgun (WGS) entry which is preliminary data.</text>
</comment>
<evidence type="ECO:0000256" key="2">
    <source>
        <dbReference type="ARBA" id="ARBA00022692"/>
    </source>
</evidence>